<protein>
    <submittedName>
        <fullName evidence="1">Uncharacterized protein</fullName>
    </submittedName>
</protein>
<name>A0A2W4WFY3_9CYAN</name>
<proteinExistence type="predicted"/>
<dbReference type="Pfam" id="PF20551">
    <property type="entry name" value="DUF6765"/>
    <property type="match status" value="1"/>
</dbReference>
<dbReference type="EMBL" id="QBMN01000052">
    <property type="protein sequence ID" value="PZO42097.1"/>
    <property type="molecule type" value="Genomic_DNA"/>
</dbReference>
<dbReference type="AlphaFoldDB" id="A0A2W4WFY3"/>
<comment type="caution">
    <text evidence="1">The sequence shown here is derived from an EMBL/GenBank/DDBJ whole genome shotgun (WGS) entry which is preliminary data.</text>
</comment>
<dbReference type="Proteomes" id="UP000249081">
    <property type="component" value="Unassembled WGS sequence"/>
</dbReference>
<evidence type="ECO:0000313" key="2">
    <source>
        <dbReference type="Proteomes" id="UP000249081"/>
    </source>
</evidence>
<evidence type="ECO:0000313" key="1">
    <source>
        <dbReference type="EMBL" id="PZO42097.1"/>
    </source>
</evidence>
<organism evidence="1 2">
    <name type="scientific">Shackletoniella antarctica</name>
    <dbReference type="NCBI Taxonomy" id="268115"/>
    <lineage>
        <taxon>Bacteria</taxon>
        <taxon>Bacillati</taxon>
        <taxon>Cyanobacteriota</taxon>
        <taxon>Cyanophyceae</taxon>
        <taxon>Oculatellales</taxon>
        <taxon>Oculatellaceae</taxon>
        <taxon>Shackletoniella</taxon>
    </lineage>
</organism>
<reference evidence="2" key="1">
    <citation type="submission" date="2018-04" db="EMBL/GenBank/DDBJ databases">
        <authorList>
            <person name="Cornet L."/>
        </authorList>
    </citation>
    <scope>NUCLEOTIDE SEQUENCE [LARGE SCALE GENOMIC DNA]</scope>
</reference>
<dbReference type="InterPro" id="IPR046653">
    <property type="entry name" value="DUF6765"/>
</dbReference>
<sequence>MQIDFHHGVTYVCARLAGFEHLDASIVAHSAQYVDDSTQAGLIRFDNGAMFDRMSSAHKMLDYRNFRELANYKVWIPFHFLPGNGGLPVGQDPPGAFIEKLICRPNSPVAQAMVQECLEQRYRSYGLHRLGITMHVFADTWAHQGFAGVSHEINGARELVDGDGRPDQSLMNRLKGFFIGGALPLGHGTVLSNPDRPYLRWGYTNGRGEKISRDNPRDFLTAADEMCRAMQRYIEGDPDAPAPGLPEADKAKIAALFETTMGEATHRHRQWMAHIAQGDFSFGPAEVSYVANGLGSWKQKALGLIREGDRKDLRLASYSPAFLTSNWKFFHDALRAHHFYVIHDLLPQYGICVA</sequence>
<gene>
    <name evidence="1" type="ORF">DCF17_09285</name>
</gene>
<reference evidence="1 2" key="2">
    <citation type="submission" date="2018-06" db="EMBL/GenBank/DDBJ databases">
        <title>Metagenomic assembly of (sub)arctic Cyanobacteria and their associated microbiome from non-axenic cultures.</title>
        <authorList>
            <person name="Baurain D."/>
        </authorList>
    </citation>
    <scope>NUCLEOTIDE SEQUENCE [LARGE SCALE GENOMIC DNA]</scope>
    <source>
        <strain evidence="1">ULC041bin1</strain>
    </source>
</reference>
<accession>A0A2W4WFY3</accession>